<dbReference type="EMBL" id="MU839042">
    <property type="protein sequence ID" value="KAK1762141.1"/>
    <property type="molecule type" value="Genomic_DNA"/>
</dbReference>
<evidence type="ECO:0000313" key="4">
    <source>
        <dbReference type="EMBL" id="KAK1762141.1"/>
    </source>
</evidence>
<dbReference type="Pfam" id="PF00004">
    <property type="entry name" value="AAA"/>
    <property type="match status" value="1"/>
</dbReference>
<feature type="domain" description="ATPase AAA-type core" evidence="2">
    <location>
        <begin position="8"/>
        <end position="87"/>
    </location>
</feature>
<feature type="non-terminal residue" evidence="4">
    <location>
        <position position="1"/>
    </location>
</feature>
<accession>A0AAJ0BUA4</accession>
<dbReference type="PANTHER" id="PTHR46411">
    <property type="entry name" value="FAMILY ATPASE, PUTATIVE-RELATED"/>
    <property type="match status" value="1"/>
</dbReference>
<dbReference type="SUPFAM" id="SSF52540">
    <property type="entry name" value="P-loop containing nucleoside triphosphate hydrolases"/>
    <property type="match status" value="1"/>
</dbReference>
<comment type="caution">
    <text evidence="4">The sequence shown here is derived from an EMBL/GenBank/DDBJ whole genome shotgun (WGS) entry which is preliminary data.</text>
</comment>
<dbReference type="RefSeq" id="XP_060278354.1">
    <property type="nucleotide sequence ID" value="XM_060424124.1"/>
</dbReference>
<evidence type="ECO:0000256" key="1">
    <source>
        <dbReference type="SAM" id="MobiDB-lite"/>
    </source>
</evidence>
<gene>
    <name evidence="4" type="ORF">QBC33DRAFT_420191</name>
</gene>
<keyword evidence="5" id="KW-1185">Reference proteome</keyword>
<feature type="non-terminal residue" evidence="4">
    <location>
        <position position="263"/>
    </location>
</feature>
<dbReference type="PANTHER" id="PTHR46411:SF2">
    <property type="entry name" value="AAA+ ATPASE DOMAIN-CONTAINING PROTEIN"/>
    <property type="match status" value="1"/>
</dbReference>
<dbReference type="Proteomes" id="UP001244011">
    <property type="component" value="Unassembled WGS sequence"/>
</dbReference>
<dbReference type="InterPro" id="IPR003959">
    <property type="entry name" value="ATPase_AAA_core"/>
</dbReference>
<protein>
    <submittedName>
        <fullName evidence="4">P-loop containing nucleoside triphosphate hydrolase protein</fullName>
    </submittedName>
</protein>
<dbReference type="InterPro" id="IPR056599">
    <property type="entry name" value="AAA_lid_fung"/>
</dbReference>
<dbReference type="AlphaFoldDB" id="A0AAJ0BUA4"/>
<reference evidence="4" key="1">
    <citation type="submission" date="2023-06" db="EMBL/GenBank/DDBJ databases">
        <title>Genome-scale phylogeny and comparative genomics of the fungal order Sordariales.</title>
        <authorList>
            <consortium name="Lawrence Berkeley National Laboratory"/>
            <person name="Hensen N."/>
            <person name="Bonometti L."/>
            <person name="Westerberg I."/>
            <person name="Brannstrom I.O."/>
            <person name="Guillou S."/>
            <person name="Cros-Aarteil S."/>
            <person name="Calhoun S."/>
            <person name="Haridas S."/>
            <person name="Kuo A."/>
            <person name="Mondo S."/>
            <person name="Pangilinan J."/>
            <person name="Riley R."/>
            <person name="Labutti K."/>
            <person name="Andreopoulos B."/>
            <person name="Lipzen A."/>
            <person name="Chen C."/>
            <person name="Yanf M."/>
            <person name="Daum C."/>
            <person name="Ng V."/>
            <person name="Clum A."/>
            <person name="Steindorff A."/>
            <person name="Ohm R."/>
            <person name="Martin F."/>
            <person name="Silar P."/>
            <person name="Natvig D."/>
            <person name="Lalanne C."/>
            <person name="Gautier V."/>
            <person name="Ament-Velasquez S.L."/>
            <person name="Kruys A."/>
            <person name="Hutchinson M.I."/>
            <person name="Powell A.J."/>
            <person name="Barry K."/>
            <person name="Miller A.N."/>
            <person name="Grigoriev I.V."/>
            <person name="Debuchy R."/>
            <person name="Gladieux P."/>
            <person name="Thoren M.H."/>
            <person name="Johannesson H."/>
        </authorList>
    </citation>
    <scope>NUCLEOTIDE SEQUENCE</scope>
    <source>
        <strain evidence="4">8032-3</strain>
    </source>
</reference>
<evidence type="ECO:0000313" key="5">
    <source>
        <dbReference type="Proteomes" id="UP001244011"/>
    </source>
</evidence>
<evidence type="ECO:0000259" key="3">
    <source>
        <dbReference type="Pfam" id="PF23232"/>
    </source>
</evidence>
<dbReference type="GO" id="GO:0016887">
    <property type="term" value="F:ATP hydrolysis activity"/>
    <property type="evidence" value="ECO:0007669"/>
    <property type="project" value="InterPro"/>
</dbReference>
<keyword evidence="4" id="KW-0378">Hydrolase</keyword>
<dbReference type="Gene3D" id="3.40.50.300">
    <property type="entry name" value="P-loop containing nucleotide triphosphate hydrolases"/>
    <property type="match status" value="1"/>
</dbReference>
<dbReference type="GeneID" id="85307311"/>
<dbReference type="Pfam" id="PF23232">
    <property type="entry name" value="AAA_lid_13"/>
    <property type="match status" value="1"/>
</dbReference>
<sequence>DLGTTANEVQTELEKNFSLASRWGCILLLDEADVFLASRERKDFIRNGLVAVFLRVLEYYSGILFLTTNRVGDFDEAFASRIHMSLHYPKLDLEKTRKVFKLNLDLIKEKFEQQGRMGKLIFEEQVILEFAEKHYAVNEPENMRGLRWNGRQIRNACQTALAMAEFEAYGKQITAETDPDGMVILKRGHFTTIEKAYDEFAVYLGNVYGMDMDERAAEARLRAEEAKKKKKKTSKVAERALKESTTNTATVGTNTVHPQPGSH</sequence>
<feature type="domain" description="AAA+ ATPase lid" evidence="3">
    <location>
        <begin position="124"/>
        <end position="209"/>
    </location>
</feature>
<dbReference type="InterPro" id="IPR027417">
    <property type="entry name" value="P-loop_NTPase"/>
</dbReference>
<evidence type="ECO:0000259" key="2">
    <source>
        <dbReference type="Pfam" id="PF00004"/>
    </source>
</evidence>
<feature type="region of interest" description="Disordered" evidence="1">
    <location>
        <begin position="225"/>
        <end position="263"/>
    </location>
</feature>
<organism evidence="4 5">
    <name type="scientific">Phialemonium atrogriseum</name>
    <dbReference type="NCBI Taxonomy" id="1093897"/>
    <lineage>
        <taxon>Eukaryota</taxon>
        <taxon>Fungi</taxon>
        <taxon>Dikarya</taxon>
        <taxon>Ascomycota</taxon>
        <taxon>Pezizomycotina</taxon>
        <taxon>Sordariomycetes</taxon>
        <taxon>Sordariomycetidae</taxon>
        <taxon>Cephalothecales</taxon>
        <taxon>Cephalothecaceae</taxon>
        <taxon>Phialemonium</taxon>
    </lineage>
</organism>
<dbReference type="GO" id="GO:0005524">
    <property type="term" value="F:ATP binding"/>
    <property type="evidence" value="ECO:0007669"/>
    <property type="project" value="InterPro"/>
</dbReference>
<name>A0AAJ0BUA4_9PEZI</name>
<feature type="compositionally biased region" description="Low complexity" evidence="1">
    <location>
        <begin position="245"/>
        <end position="256"/>
    </location>
</feature>
<proteinExistence type="predicted"/>